<feature type="transmembrane region" description="Helical" evidence="5">
    <location>
        <begin position="41"/>
        <end position="62"/>
    </location>
</feature>
<keyword evidence="3 5" id="KW-1133">Transmembrane helix</keyword>
<dbReference type="GO" id="GO:0004671">
    <property type="term" value="F:protein C-terminal S-isoprenylcysteine carboxyl O-methyltransferase activity"/>
    <property type="evidence" value="ECO:0007669"/>
    <property type="project" value="InterPro"/>
</dbReference>
<evidence type="ECO:0000256" key="4">
    <source>
        <dbReference type="ARBA" id="ARBA00023136"/>
    </source>
</evidence>
<feature type="transmembrane region" description="Helical" evidence="5">
    <location>
        <begin position="118"/>
        <end position="144"/>
    </location>
</feature>
<comment type="caution">
    <text evidence="6">The sequence shown here is derived from an EMBL/GenBank/DDBJ whole genome shotgun (WGS) entry which is preliminary data.</text>
</comment>
<dbReference type="GO" id="GO:0016020">
    <property type="term" value="C:membrane"/>
    <property type="evidence" value="ECO:0007669"/>
    <property type="project" value="UniProtKB-SubCell"/>
</dbReference>
<dbReference type="OrthoDB" id="7203053at2"/>
<evidence type="ECO:0008006" key="8">
    <source>
        <dbReference type="Google" id="ProtNLM"/>
    </source>
</evidence>
<dbReference type="EMBL" id="PHIG01000056">
    <property type="protein sequence ID" value="PJK27733.1"/>
    <property type="molecule type" value="Genomic_DNA"/>
</dbReference>
<evidence type="ECO:0000256" key="3">
    <source>
        <dbReference type="ARBA" id="ARBA00022989"/>
    </source>
</evidence>
<evidence type="ECO:0000313" key="6">
    <source>
        <dbReference type="EMBL" id="PJK27733.1"/>
    </source>
</evidence>
<keyword evidence="7" id="KW-1185">Reference proteome</keyword>
<dbReference type="RefSeq" id="WP_109795854.1">
    <property type="nucleotide sequence ID" value="NZ_PHIG01000056.1"/>
</dbReference>
<evidence type="ECO:0000256" key="1">
    <source>
        <dbReference type="ARBA" id="ARBA00004141"/>
    </source>
</evidence>
<keyword evidence="2 5" id="KW-0812">Transmembrane</keyword>
<feature type="transmembrane region" description="Helical" evidence="5">
    <location>
        <begin position="69"/>
        <end position="92"/>
    </location>
</feature>
<dbReference type="InterPro" id="IPR007269">
    <property type="entry name" value="ICMT_MeTrfase"/>
</dbReference>
<evidence type="ECO:0000256" key="5">
    <source>
        <dbReference type="SAM" id="Phobius"/>
    </source>
</evidence>
<dbReference type="AlphaFoldDB" id="A0A2M9FWB4"/>
<organism evidence="6 7">
    <name type="scientific">Minwuia thermotolerans</name>
    <dbReference type="NCBI Taxonomy" id="2056226"/>
    <lineage>
        <taxon>Bacteria</taxon>
        <taxon>Pseudomonadati</taxon>
        <taxon>Pseudomonadota</taxon>
        <taxon>Alphaproteobacteria</taxon>
        <taxon>Minwuiales</taxon>
        <taxon>Minwuiaceae</taxon>
        <taxon>Minwuia</taxon>
    </lineage>
</organism>
<dbReference type="Gene3D" id="1.20.120.1630">
    <property type="match status" value="1"/>
</dbReference>
<accession>A0A2M9FWB4</accession>
<name>A0A2M9FWB4_9PROT</name>
<sequence length="166" mass="18301">MTVFHGVIAFLIAQRFAELWLARRNTARLLAVGAVEHGARHYPLFVVLHASWLAALIVAAPAEGAVNPWLFAVFVLLQAGRIWVIASLGPYWTTRVIDVPGAPLVRRGPFRFVRHPNYLIVIGEIAVVPLMAGLVEVAAVFSVLNLALLAWRVRVENAALALRRQD</sequence>
<comment type="subcellular location">
    <subcellularLocation>
        <location evidence="1">Membrane</location>
        <topology evidence="1">Multi-pass membrane protein</topology>
    </subcellularLocation>
</comment>
<gene>
    <name evidence="6" type="ORF">CVT23_20810</name>
</gene>
<evidence type="ECO:0000256" key="2">
    <source>
        <dbReference type="ARBA" id="ARBA00022692"/>
    </source>
</evidence>
<dbReference type="Proteomes" id="UP000229498">
    <property type="component" value="Unassembled WGS sequence"/>
</dbReference>
<keyword evidence="4 5" id="KW-0472">Membrane</keyword>
<proteinExistence type="predicted"/>
<dbReference type="Pfam" id="PF04140">
    <property type="entry name" value="ICMT"/>
    <property type="match status" value="1"/>
</dbReference>
<protein>
    <recommendedName>
        <fullName evidence="8">Isoprenylcysteine carboxyl methyltransferase</fullName>
    </recommendedName>
</protein>
<reference evidence="6 7" key="1">
    <citation type="submission" date="2017-11" db="EMBL/GenBank/DDBJ databases">
        <title>Draft genome sequence of Rhizobiales bacterium SY3-13.</title>
        <authorList>
            <person name="Sun C."/>
        </authorList>
    </citation>
    <scope>NUCLEOTIDE SEQUENCE [LARGE SCALE GENOMIC DNA]</scope>
    <source>
        <strain evidence="6 7">SY3-13</strain>
    </source>
</reference>
<evidence type="ECO:0000313" key="7">
    <source>
        <dbReference type="Proteomes" id="UP000229498"/>
    </source>
</evidence>